<feature type="region of interest" description="Disordered" evidence="1">
    <location>
        <begin position="293"/>
        <end position="317"/>
    </location>
</feature>
<reference evidence="3" key="1">
    <citation type="submission" date="2022-07" db="EMBL/GenBank/DDBJ databases">
        <title>Phylogenomic reconstructions and comparative analyses of Kickxellomycotina fungi.</title>
        <authorList>
            <person name="Reynolds N.K."/>
            <person name="Stajich J.E."/>
            <person name="Barry K."/>
            <person name="Grigoriev I.V."/>
            <person name="Crous P."/>
            <person name="Smith M.E."/>
        </authorList>
    </citation>
    <scope>NUCLEOTIDE SEQUENCE</scope>
    <source>
        <strain evidence="3">NRRL 3115</strain>
    </source>
</reference>
<gene>
    <name evidence="3" type="ORF">GGI25_004340</name>
</gene>
<evidence type="ECO:0000313" key="4">
    <source>
        <dbReference type="Proteomes" id="UP001151518"/>
    </source>
</evidence>
<comment type="caution">
    <text evidence="3">The sequence shown here is derived from an EMBL/GenBank/DDBJ whole genome shotgun (WGS) entry which is preliminary data.</text>
</comment>
<sequence length="317" mass="35015">MLLLVRWNLAIRNISRPVLQSTKLAGLQLPRNRSLCYLTFQRQPQKHHTALFTPAKSRLLVRAYSNDPRQRNPYSQSPTPLWVKPALAAAGGAALIVFAWPLLRFVILGGLAYGAYRLVRVWFTFREISRTLGGTSRDDIKFGQGQGGSVWQQVFGDGLFGMFSSAMGKQSTVVREIREVALASLHNACFKGGTILDMLPDELTNSYDNAITLGEAIQVDTVKFEAQQKIEERIEAAFPVVVDGKATELYVLASAYTNGLQADRSGVSVDILNLYTRLSSGEVVETNIDVVGDDKGGKPVSGDPKRNVRDAEYRDLH</sequence>
<keyword evidence="2" id="KW-0472">Membrane</keyword>
<organism evidence="3 4">
    <name type="scientific">Coemansia spiralis</name>
    <dbReference type="NCBI Taxonomy" id="417178"/>
    <lineage>
        <taxon>Eukaryota</taxon>
        <taxon>Fungi</taxon>
        <taxon>Fungi incertae sedis</taxon>
        <taxon>Zoopagomycota</taxon>
        <taxon>Kickxellomycotina</taxon>
        <taxon>Kickxellomycetes</taxon>
        <taxon>Kickxellales</taxon>
        <taxon>Kickxellaceae</taxon>
        <taxon>Coemansia</taxon>
    </lineage>
</organism>
<protein>
    <submittedName>
        <fullName evidence="3">Uncharacterized protein</fullName>
    </submittedName>
</protein>
<dbReference type="Proteomes" id="UP001151518">
    <property type="component" value="Unassembled WGS sequence"/>
</dbReference>
<dbReference type="EMBL" id="JANBTW010000057">
    <property type="protein sequence ID" value="KAJ2674400.1"/>
    <property type="molecule type" value="Genomic_DNA"/>
</dbReference>
<evidence type="ECO:0000313" key="3">
    <source>
        <dbReference type="EMBL" id="KAJ2674400.1"/>
    </source>
</evidence>
<proteinExistence type="predicted"/>
<evidence type="ECO:0000256" key="1">
    <source>
        <dbReference type="SAM" id="MobiDB-lite"/>
    </source>
</evidence>
<dbReference type="OrthoDB" id="5594463at2759"/>
<name>A0A9W8G0J5_9FUNG</name>
<accession>A0A9W8G0J5</accession>
<keyword evidence="2" id="KW-0812">Transmembrane</keyword>
<keyword evidence="2" id="KW-1133">Transmembrane helix</keyword>
<evidence type="ECO:0000256" key="2">
    <source>
        <dbReference type="SAM" id="Phobius"/>
    </source>
</evidence>
<feature type="transmembrane region" description="Helical" evidence="2">
    <location>
        <begin position="87"/>
        <end position="116"/>
    </location>
</feature>
<dbReference type="AlphaFoldDB" id="A0A9W8G0J5"/>